<evidence type="ECO:0000256" key="4">
    <source>
        <dbReference type="ARBA" id="ARBA00022597"/>
    </source>
</evidence>
<dbReference type="Pfam" id="PF00005">
    <property type="entry name" value="ABC_tran"/>
    <property type="match status" value="2"/>
</dbReference>
<dbReference type="SUPFAM" id="SSF52540">
    <property type="entry name" value="P-loop containing nucleoside triphosphate hydrolases"/>
    <property type="match status" value="2"/>
</dbReference>
<dbReference type="KEGG" id="hbs:IPV69_09840"/>
<sequence>MGQPRLQMIGVHKRFGATAALAGVSLSVEPGQVLALVGENGAGKSTLTKVLSGAHQPDEGQMLLDGQAYTPGDPLAARRSGVAMIYQELSLAPHLTVAENILLGMEPTAGPMLRRGRMSRTATDALRQLGRPDIDIHRPAGELSIADQQLVEIARAIAVGCRVLVLDEPTSSLTARDIRLLFELVRRLKGRGIAVIYISHFLEEVREISDVFTVLRDGRSVSSGRTADTPTADIIRMMVGRDVADLYPRSPRTPGDEVLRIDHLHGDPRPIDATLSLRRGEVVGIAGVIGAGRTELLRAVFGLDRVRSGDVRVGVHSGPAAPVDRWAQGVGMVSEDRKTEGLALNLAIAENLTMSRLRNLGPLRLVLPSRQQQAAATWIDRLAIKCRSPGQPVGDLSGGNQQKVALARLLYHDVDVLLLDEPTRGIDVGSKAQIYRLIDELARGDAAARRPPKAILMVSSYLPELLGVCDRIAVMCRGRLGPARAVGEVNEHQVMQEATGAL</sequence>
<dbReference type="AlphaFoldDB" id="A0A7M2X1K8"/>
<evidence type="ECO:0000256" key="8">
    <source>
        <dbReference type="ARBA" id="ARBA00022967"/>
    </source>
</evidence>
<evidence type="ECO:0000313" key="12">
    <source>
        <dbReference type="Proteomes" id="UP000593765"/>
    </source>
</evidence>
<reference evidence="11 12" key="1">
    <citation type="submission" date="2020-10" db="EMBL/GenBank/DDBJ databases">
        <title>Wide distribution of Phycisphaera-like planctomycetes from WD2101 soil group in peatlands and genome analysis of the first cultivated representative.</title>
        <authorList>
            <person name="Dedysh S.N."/>
            <person name="Beletsky A.V."/>
            <person name="Ivanova A."/>
            <person name="Kulichevskaya I.S."/>
            <person name="Suzina N.E."/>
            <person name="Philippov D.A."/>
            <person name="Rakitin A.L."/>
            <person name="Mardanov A.V."/>
            <person name="Ravin N.V."/>
        </authorList>
    </citation>
    <scope>NUCLEOTIDE SEQUENCE [LARGE SCALE GENOMIC DNA]</scope>
    <source>
        <strain evidence="11 12">M1803</strain>
    </source>
</reference>
<dbReference type="CDD" id="cd03215">
    <property type="entry name" value="ABC_Carb_Monos_II"/>
    <property type="match status" value="1"/>
</dbReference>
<dbReference type="GO" id="GO:0005886">
    <property type="term" value="C:plasma membrane"/>
    <property type="evidence" value="ECO:0007669"/>
    <property type="project" value="UniProtKB-SubCell"/>
</dbReference>
<evidence type="ECO:0000259" key="10">
    <source>
        <dbReference type="PROSITE" id="PS50893"/>
    </source>
</evidence>
<dbReference type="InterPro" id="IPR003439">
    <property type="entry name" value="ABC_transporter-like_ATP-bd"/>
</dbReference>
<evidence type="ECO:0000256" key="3">
    <source>
        <dbReference type="ARBA" id="ARBA00022475"/>
    </source>
</evidence>
<dbReference type="InterPro" id="IPR050107">
    <property type="entry name" value="ABC_carbohydrate_import_ATPase"/>
</dbReference>
<dbReference type="Gene3D" id="3.40.50.300">
    <property type="entry name" value="P-loop containing nucleotide triphosphate hydrolases"/>
    <property type="match status" value="2"/>
</dbReference>
<dbReference type="SMART" id="SM00382">
    <property type="entry name" value="AAA"/>
    <property type="match status" value="2"/>
</dbReference>
<name>A0A7M2X1K8_9BACT</name>
<dbReference type="InterPro" id="IPR017871">
    <property type="entry name" value="ABC_transporter-like_CS"/>
</dbReference>
<gene>
    <name evidence="11" type="ORF">IPV69_09840</name>
</gene>
<dbReference type="FunFam" id="3.40.50.300:FF:000127">
    <property type="entry name" value="Ribose import ATP-binding protein RbsA"/>
    <property type="match status" value="1"/>
</dbReference>
<feature type="domain" description="ABC transporter" evidence="10">
    <location>
        <begin position="253"/>
        <end position="502"/>
    </location>
</feature>
<dbReference type="PROSITE" id="PS00211">
    <property type="entry name" value="ABC_TRANSPORTER_1"/>
    <property type="match status" value="1"/>
</dbReference>
<dbReference type="InterPro" id="IPR003593">
    <property type="entry name" value="AAA+_ATPase"/>
</dbReference>
<evidence type="ECO:0000256" key="7">
    <source>
        <dbReference type="ARBA" id="ARBA00022840"/>
    </source>
</evidence>
<keyword evidence="9" id="KW-0472">Membrane</keyword>
<dbReference type="GO" id="GO:0005524">
    <property type="term" value="F:ATP binding"/>
    <property type="evidence" value="ECO:0007669"/>
    <property type="project" value="UniProtKB-KW"/>
</dbReference>
<evidence type="ECO:0000256" key="5">
    <source>
        <dbReference type="ARBA" id="ARBA00022737"/>
    </source>
</evidence>
<keyword evidence="12" id="KW-1185">Reference proteome</keyword>
<evidence type="ECO:0000256" key="2">
    <source>
        <dbReference type="ARBA" id="ARBA00022448"/>
    </source>
</evidence>
<dbReference type="CDD" id="cd03216">
    <property type="entry name" value="ABC_Carb_Monos_I"/>
    <property type="match status" value="1"/>
</dbReference>
<keyword evidence="5" id="KW-0677">Repeat</keyword>
<protein>
    <submittedName>
        <fullName evidence="11">Sugar ABC transporter ATP-binding protein</fullName>
    </submittedName>
</protein>
<keyword evidence="2" id="KW-0813">Transport</keyword>
<keyword evidence="3" id="KW-1003">Cell membrane</keyword>
<proteinExistence type="predicted"/>
<dbReference type="EMBL" id="CP063458">
    <property type="protein sequence ID" value="QOV91636.1"/>
    <property type="molecule type" value="Genomic_DNA"/>
</dbReference>
<dbReference type="InterPro" id="IPR027417">
    <property type="entry name" value="P-loop_NTPase"/>
</dbReference>
<organism evidence="11 12">
    <name type="scientific">Humisphaera borealis</name>
    <dbReference type="NCBI Taxonomy" id="2807512"/>
    <lineage>
        <taxon>Bacteria</taxon>
        <taxon>Pseudomonadati</taxon>
        <taxon>Planctomycetota</taxon>
        <taxon>Phycisphaerae</taxon>
        <taxon>Tepidisphaerales</taxon>
        <taxon>Tepidisphaeraceae</taxon>
        <taxon>Humisphaera</taxon>
    </lineage>
</organism>
<evidence type="ECO:0000256" key="9">
    <source>
        <dbReference type="ARBA" id="ARBA00023136"/>
    </source>
</evidence>
<dbReference type="RefSeq" id="WP_206294937.1">
    <property type="nucleotide sequence ID" value="NZ_CP063458.1"/>
</dbReference>
<dbReference type="PANTHER" id="PTHR43790">
    <property type="entry name" value="CARBOHYDRATE TRANSPORT ATP-BINDING PROTEIN MG119-RELATED"/>
    <property type="match status" value="1"/>
</dbReference>
<evidence type="ECO:0000313" key="11">
    <source>
        <dbReference type="EMBL" id="QOV91636.1"/>
    </source>
</evidence>
<keyword evidence="6" id="KW-0547">Nucleotide-binding</keyword>
<keyword evidence="8" id="KW-1278">Translocase</keyword>
<feature type="domain" description="ABC transporter" evidence="10">
    <location>
        <begin position="6"/>
        <end position="242"/>
    </location>
</feature>
<keyword evidence="7 11" id="KW-0067">ATP-binding</keyword>
<dbReference type="GO" id="GO:0016887">
    <property type="term" value="F:ATP hydrolysis activity"/>
    <property type="evidence" value="ECO:0007669"/>
    <property type="project" value="InterPro"/>
</dbReference>
<dbReference type="PROSITE" id="PS50893">
    <property type="entry name" value="ABC_TRANSPORTER_2"/>
    <property type="match status" value="2"/>
</dbReference>
<accession>A0A7M2X1K8</accession>
<comment type="subcellular location">
    <subcellularLocation>
        <location evidence="1">Cell membrane</location>
        <topology evidence="1">Peripheral membrane protein</topology>
    </subcellularLocation>
</comment>
<evidence type="ECO:0000256" key="1">
    <source>
        <dbReference type="ARBA" id="ARBA00004202"/>
    </source>
</evidence>
<keyword evidence="4" id="KW-0762">Sugar transport</keyword>
<evidence type="ECO:0000256" key="6">
    <source>
        <dbReference type="ARBA" id="ARBA00022741"/>
    </source>
</evidence>
<dbReference type="Proteomes" id="UP000593765">
    <property type="component" value="Chromosome"/>
</dbReference>
<dbReference type="PANTHER" id="PTHR43790:SF3">
    <property type="entry name" value="D-ALLOSE IMPORT ATP-BINDING PROTEIN ALSA-RELATED"/>
    <property type="match status" value="1"/>
</dbReference>